<feature type="region of interest" description="Disordered" evidence="1">
    <location>
        <begin position="277"/>
        <end position="310"/>
    </location>
</feature>
<evidence type="ECO:0000256" key="1">
    <source>
        <dbReference type="SAM" id="MobiDB-lite"/>
    </source>
</evidence>
<feature type="region of interest" description="Disordered" evidence="1">
    <location>
        <begin position="1"/>
        <end position="31"/>
    </location>
</feature>
<sequence length="545" mass="59517">MPSTPALAPVSTLIPAPTPAPSQPAPIAAPTPATASHRAVYFLPEVSAGRVSNVLSGLKRGSELTGKENFAAWDQSIMMGITQLGLVGHIRDEADMTEVELANATVRNRPIVAPPEPGPVSSEEEIAEWGRYTANEMAIIQVLHYRMADSVRIGLPGADDRGSCCTAKELYLATKQQFGLGNLTVQTTTKNRLFATRANSMAAVTAYAKNYNNVALALARTDPQLNWSEVLQNYGRGLPPDPNITTARDDIIHNLSKDRKCSKKTWDVALEKVNDRVATWTPTTPSSPGGASAGGTNDSRHRRGGKERKKCENTDCNYWGTFEKFCSRHTPETPMNANTPSMNTNTNTTRSNTLPSKNTVAAVVGGANTITDSTYIACTLPEPQPSSGNSTIEQLRRDKPAVLHRLVQQYTIVLDSAATRHVIKDKRLFEEFDPMSEERVTTGVAGDVVVKGGGTCLLQVLLKETDMSLRLWLSNCLYSPEASFNLISGGVLIERGYSIVLNENDCRVLLPSRFSNTDRRLTWHIDFRHCLIFPTGSFISTDPWS</sequence>
<proteinExistence type="predicted"/>
<accession>A0ABR3ET74</accession>
<evidence type="ECO:0000259" key="2">
    <source>
        <dbReference type="Pfam" id="PF22936"/>
    </source>
</evidence>
<evidence type="ECO:0000313" key="4">
    <source>
        <dbReference type="Proteomes" id="UP001465976"/>
    </source>
</evidence>
<feature type="compositionally biased region" description="Pro residues" evidence="1">
    <location>
        <begin position="16"/>
        <end position="29"/>
    </location>
</feature>
<reference evidence="3 4" key="1">
    <citation type="submission" date="2024-02" db="EMBL/GenBank/DDBJ databases">
        <title>A draft genome for the cacao thread blight pathogen Marasmius crinis-equi.</title>
        <authorList>
            <person name="Cohen S.P."/>
            <person name="Baruah I.K."/>
            <person name="Amoako-Attah I."/>
            <person name="Bukari Y."/>
            <person name="Meinhardt L.W."/>
            <person name="Bailey B.A."/>
        </authorList>
    </citation>
    <scope>NUCLEOTIDE SEQUENCE [LARGE SCALE GENOMIC DNA]</scope>
    <source>
        <strain evidence="3 4">GH-76</strain>
    </source>
</reference>
<feature type="compositionally biased region" description="Low complexity" evidence="1">
    <location>
        <begin position="278"/>
        <end position="296"/>
    </location>
</feature>
<protein>
    <recommendedName>
        <fullName evidence="2">Retrovirus-related Pol polyprotein from transposon TNT 1-94-like beta-barrel domain-containing protein</fullName>
    </recommendedName>
</protein>
<organism evidence="3 4">
    <name type="scientific">Marasmius crinis-equi</name>
    <dbReference type="NCBI Taxonomy" id="585013"/>
    <lineage>
        <taxon>Eukaryota</taxon>
        <taxon>Fungi</taxon>
        <taxon>Dikarya</taxon>
        <taxon>Basidiomycota</taxon>
        <taxon>Agaricomycotina</taxon>
        <taxon>Agaricomycetes</taxon>
        <taxon>Agaricomycetidae</taxon>
        <taxon>Agaricales</taxon>
        <taxon>Marasmiineae</taxon>
        <taxon>Marasmiaceae</taxon>
        <taxon>Marasmius</taxon>
    </lineage>
</organism>
<evidence type="ECO:0000313" key="3">
    <source>
        <dbReference type="EMBL" id="KAL0566112.1"/>
    </source>
</evidence>
<dbReference type="Pfam" id="PF22936">
    <property type="entry name" value="Pol_BBD"/>
    <property type="match status" value="1"/>
</dbReference>
<feature type="domain" description="Retrovirus-related Pol polyprotein from transposon TNT 1-94-like beta-barrel" evidence="2">
    <location>
        <begin position="413"/>
        <end position="497"/>
    </location>
</feature>
<gene>
    <name evidence="3" type="ORF">V5O48_015904</name>
</gene>
<dbReference type="Proteomes" id="UP001465976">
    <property type="component" value="Unassembled WGS sequence"/>
</dbReference>
<keyword evidence="4" id="KW-1185">Reference proteome</keyword>
<name>A0ABR3ET74_9AGAR</name>
<comment type="caution">
    <text evidence="3">The sequence shown here is derived from an EMBL/GenBank/DDBJ whole genome shotgun (WGS) entry which is preliminary data.</text>
</comment>
<dbReference type="EMBL" id="JBAHYK010002006">
    <property type="protein sequence ID" value="KAL0566112.1"/>
    <property type="molecule type" value="Genomic_DNA"/>
</dbReference>
<dbReference type="InterPro" id="IPR054722">
    <property type="entry name" value="PolX-like_BBD"/>
</dbReference>